<dbReference type="PIRSF" id="PIRSF005384">
    <property type="entry name" value="RpiB_LacA_B"/>
    <property type="match status" value="1"/>
</dbReference>
<dbReference type="GO" id="GO:0009052">
    <property type="term" value="P:pentose-phosphate shunt, non-oxidative branch"/>
    <property type="evidence" value="ECO:0007669"/>
    <property type="project" value="TreeGrafter"/>
</dbReference>
<evidence type="ECO:0000313" key="6">
    <source>
        <dbReference type="Proteomes" id="UP000277424"/>
    </source>
</evidence>
<feature type="active site" description="Proton donor" evidence="3">
    <location>
        <position position="100"/>
    </location>
</feature>
<dbReference type="InterPro" id="IPR004785">
    <property type="entry name" value="RpiB"/>
</dbReference>
<dbReference type="PANTHER" id="PTHR30345">
    <property type="entry name" value="RIBOSE-5-PHOSPHATE ISOMERASE B"/>
    <property type="match status" value="1"/>
</dbReference>
<dbReference type="GO" id="GO:0019316">
    <property type="term" value="P:D-allose catabolic process"/>
    <property type="evidence" value="ECO:0007669"/>
    <property type="project" value="TreeGrafter"/>
</dbReference>
<organism evidence="5 6">
    <name type="scientific">Oceanibaculum indicum</name>
    <dbReference type="NCBI Taxonomy" id="526216"/>
    <lineage>
        <taxon>Bacteria</taxon>
        <taxon>Pseudomonadati</taxon>
        <taxon>Pseudomonadota</taxon>
        <taxon>Alphaproteobacteria</taxon>
        <taxon>Rhodospirillales</taxon>
        <taxon>Oceanibaculaceae</taxon>
        <taxon>Oceanibaculum</taxon>
    </lineage>
</organism>
<dbReference type="AlphaFoldDB" id="A0A420WQP8"/>
<feature type="binding site" evidence="4">
    <location>
        <begin position="68"/>
        <end position="72"/>
    </location>
    <ligand>
        <name>D-ribulose 5-phosphate</name>
        <dbReference type="ChEBI" id="CHEBI:58121"/>
    </ligand>
</feature>
<evidence type="ECO:0000313" key="5">
    <source>
        <dbReference type="EMBL" id="RKQ73225.1"/>
    </source>
</evidence>
<feature type="binding site" evidence="4">
    <location>
        <position position="134"/>
    </location>
    <ligand>
        <name>D-ribulose 5-phosphate</name>
        <dbReference type="ChEBI" id="CHEBI:58121"/>
    </ligand>
</feature>
<dbReference type="NCBIfam" id="NF004051">
    <property type="entry name" value="PRK05571.1"/>
    <property type="match status" value="1"/>
</dbReference>
<evidence type="ECO:0000256" key="4">
    <source>
        <dbReference type="PIRSR" id="PIRSR005384-2"/>
    </source>
</evidence>
<feature type="binding site" evidence="4">
    <location>
        <position position="138"/>
    </location>
    <ligand>
        <name>D-ribulose 5-phosphate</name>
        <dbReference type="ChEBI" id="CHEBI:58121"/>
    </ligand>
</feature>
<dbReference type="InterPro" id="IPR036569">
    <property type="entry name" value="RpiB_LacA_LacB_sf"/>
</dbReference>
<dbReference type="NCBIfam" id="TIGR00689">
    <property type="entry name" value="rpiB_lacA_lacB"/>
    <property type="match status" value="1"/>
</dbReference>
<keyword evidence="2 5" id="KW-0413">Isomerase</keyword>
<feature type="active site" description="Proton acceptor" evidence="3">
    <location>
        <position position="67"/>
    </location>
</feature>
<dbReference type="Proteomes" id="UP000277424">
    <property type="component" value="Unassembled WGS sequence"/>
</dbReference>
<feature type="binding site" evidence="4">
    <location>
        <position position="111"/>
    </location>
    <ligand>
        <name>D-ribulose 5-phosphate</name>
        <dbReference type="ChEBI" id="CHEBI:58121"/>
    </ligand>
</feature>
<comment type="similarity">
    <text evidence="1">Belongs to the LacAB/RpiB family.</text>
</comment>
<sequence>MTETIAIASDHAGFALKGVLKLELESLGYAPLDLGTDDTASVDYPDYAEKLAQAIKAGKASRGILVCGTGIGISIAANRHREIRAALCQDVTTARLSREHNDANVLVLGGRIVGEEVAKGCLKAFMETPFAGGRHEGRVAKLAKP</sequence>
<evidence type="ECO:0000256" key="1">
    <source>
        <dbReference type="ARBA" id="ARBA00008754"/>
    </source>
</evidence>
<proteinExistence type="inferred from homology"/>
<comment type="caution">
    <text evidence="5">The sequence shown here is derived from an EMBL/GenBank/DDBJ whole genome shotgun (WGS) entry which is preliminary data.</text>
</comment>
<accession>A0A420WQP8</accession>
<dbReference type="GO" id="GO:0004751">
    <property type="term" value="F:ribose-5-phosphate isomerase activity"/>
    <property type="evidence" value="ECO:0007669"/>
    <property type="project" value="TreeGrafter"/>
</dbReference>
<gene>
    <name evidence="5" type="ORF">BCL74_1005</name>
</gene>
<dbReference type="RefSeq" id="WP_121218013.1">
    <property type="nucleotide sequence ID" value="NZ_RBIG01000001.1"/>
</dbReference>
<dbReference type="PANTHER" id="PTHR30345:SF0">
    <property type="entry name" value="DNA DAMAGE-REPAIR_TOLERATION PROTEIN DRT102"/>
    <property type="match status" value="1"/>
</dbReference>
<dbReference type="InterPro" id="IPR003500">
    <property type="entry name" value="RpiB_LacA_LacB"/>
</dbReference>
<feature type="binding site" evidence="4">
    <location>
        <position position="101"/>
    </location>
    <ligand>
        <name>D-ribulose 5-phosphate</name>
        <dbReference type="ChEBI" id="CHEBI:58121"/>
    </ligand>
</feature>
<dbReference type="OrthoDB" id="1778624at2"/>
<evidence type="ECO:0000256" key="3">
    <source>
        <dbReference type="PIRSR" id="PIRSR005384-1"/>
    </source>
</evidence>
<dbReference type="Gene3D" id="3.40.1400.10">
    <property type="entry name" value="Sugar-phosphate isomerase, RpiB/LacA/LacB"/>
    <property type="match status" value="1"/>
</dbReference>
<dbReference type="NCBIfam" id="TIGR01120">
    <property type="entry name" value="rpiB"/>
    <property type="match status" value="1"/>
</dbReference>
<reference evidence="5 6" key="1">
    <citation type="submission" date="2018-10" db="EMBL/GenBank/DDBJ databases">
        <title>Comparative analysis of microorganisms from saline springs in Andes Mountain Range, Colombia.</title>
        <authorList>
            <person name="Rubin E."/>
        </authorList>
    </citation>
    <scope>NUCLEOTIDE SEQUENCE [LARGE SCALE GENOMIC DNA]</scope>
    <source>
        <strain evidence="5 6">USBA 36</strain>
    </source>
</reference>
<dbReference type="EMBL" id="RBIG01000001">
    <property type="protein sequence ID" value="RKQ73225.1"/>
    <property type="molecule type" value="Genomic_DNA"/>
</dbReference>
<name>A0A420WQP8_9PROT</name>
<dbReference type="Pfam" id="PF02502">
    <property type="entry name" value="LacAB_rpiB"/>
    <property type="match status" value="1"/>
</dbReference>
<dbReference type="SUPFAM" id="SSF89623">
    <property type="entry name" value="Ribose/Galactose isomerase RpiB/AlsB"/>
    <property type="match status" value="1"/>
</dbReference>
<feature type="binding site" evidence="4">
    <location>
        <begin position="10"/>
        <end position="11"/>
    </location>
    <ligand>
        <name>D-ribulose 5-phosphate</name>
        <dbReference type="ChEBI" id="CHEBI:58121"/>
    </ligand>
</feature>
<protein>
    <submittedName>
        <fullName evidence="5">Ribose 5-phosphate isomerase B</fullName>
    </submittedName>
</protein>
<evidence type="ECO:0000256" key="2">
    <source>
        <dbReference type="ARBA" id="ARBA00023235"/>
    </source>
</evidence>